<name>A0A7Y0LZ43_CELFI</name>
<keyword evidence="2" id="KW-1185">Reference proteome</keyword>
<gene>
    <name evidence="1" type="ORF">HIR71_09975</name>
</gene>
<dbReference type="EMBL" id="JABCJJ010000013">
    <property type="protein sequence ID" value="NMR20539.1"/>
    <property type="molecule type" value="Genomic_DNA"/>
</dbReference>
<evidence type="ECO:0000313" key="2">
    <source>
        <dbReference type="Proteomes" id="UP000562124"/>
    </source>
</evidence>
<dbReference type="Proteomes" id="UP000562124">
    <property type="component" value="Unassembled WGS sequence"/>
</dbReference>
<comment type="caution">
    <text evidence="1">The sequence shown here is derived from an EMBL/GenBank/DDBJ whole genome shotgun (WGS) entry which is preliminary data.</text>
</comment>
<proteinExistence type="predicted"/>
<organism evidence="1 2">
    <name type="scientific">Cellulomonas fimi</name>
    <dbReference type="NCBI Taxonomy" id="1708"/>
    <lineage>
        <taxon>Bacteria</taxon>
        <taxon>Bacillati</taxon>
        <taxon>Actinomycetota</taxon>
        <taxon>Actinomycetes</taxon>
        <taxon>Micrococcales</taxon>
        <taxon>Cellulomonadaceae</taxon>
        <taxon>Cellulomonas</taxon>
    </lineage>
</organism>
<accession>A0A7Y0LZ43</accession>
<dbReference type="AlphaFoldDB" id="A0A7Y0LZ43"/>
<dbReference type="RefSeq" id="WP_169324914.1">
    <property type="nucleotide sequence ID" value="NZ_JABCJJ010000013.1"/>
</dbReference>
<reference evidence="1 2" key="1">
    <citation type="submission" date="2020-04" db="EMBL/GenBank/DDBJ databases">
        <title>Sequencing and Assembly of C. fimi.</title>
        <authorList>
            <person name="Ramsey A.R."/>
        </authorList>
    </citation>
    <scope>NUCLEOTIDE SEQUENCE [LARGE SCALE GENOMIC DNA]</scope>
    <source>
        <strain evidence="1 2">SB</strain>
    </source>
</reference>
<evidence type="ECO:0000313" key="1">
    <source>
        <dbReference type="EMBL" id="NMR20539.1"/>
    </source>
</evidence>
<sequence length="85" mass="8786">MRRTFTLRELARLAQGVGPGALPAGTPAERLAALIPLAAAQRGLSGPDQGDDDVVDPYGGNDALYQRSFDELLPAVTVIGAVARG</sequence>
<protein>
    <submittedName>
        <fullName evidence="1">Uncharacterized protein</fullName>
    </submittedName>
</protein>